<comment type="caution">
    <text evidence="2">The sequence shown here is derived from an EMBL/GenBank/DDBJ whole genome shotgun (WGS) entry which is preliminary data.</text>
</comment>
<evidence type="ECO:0000313" key="3">
    <source>
        <dbReference type="Proteomes" id="UP001218218"/>
    </source>
</evidence>
<sequence>METQRSIAKESDTETPKKRARLMGRADGFSKPSTKPTFRSSAPKFASAFDITPAPIKQSSKLGGVRSGKATQAADSDVRIAAPKPVLRALKPPVPLFNSESKPSVTIPEPVLPPMPVFPRPVSKNAALRQLAAPPVPVASSSKLPPPLKSLAPPPPPAPSAPVASSSKLLPLKPPPLPASASLTSDRTLRTISTTLIARATDLFNDNGASELASILLHDQHPDIQFPSTDDIDERRGIMMSPEKGGKGREKFVRNGLATRAAALFDRSHASLSLWEAEMSHSLALSASSASSSSRRGLNPDMRLRILHIMHVPSPVSHPSSKLSIPGVALCHLLAASPETLASLHPRSKDGICAVLFSFSSLAPPAHPHALAQLDIRNPEDFAEGREVCVWKPWRVVTIDPAPLKLCLAADADADVDRRDEADADVFDLFEPGATKARCRDHLSETALVCERFVILK</sequence>
<feature type="region of interest" description="Disordered" evidence="1">
    <location>
        <begin position="1"/>
        <end position="41"/>
    </location>
</feature>
<protein>
    <submittedName>
        <fullName evidence="2">Uncharacterized protein</fullName>
    </submittedName>
</protein>
<feature type="compositionally biased region" description="Polar residues" evidence="1">
    <location>
        <begin position="31"/>
        <end position="40"/>
    </location>
</feature>
<proteinExistence type="predicted"/>
<feature type="compositionally biased region" description="Pro residues" evidence="1">
    <location>
        <begin position="144"/>
        <end position="160"/>
    </location>
</feature>
<keyword evidence="3" id="KW-1185">Reference proteome</keyword>
<dbReference type="Proteomes" id="UP001218218">
    <property type="component" value="Unassembled WGS sequence"/>
</dbReference>
<feature type="compositionally biased region" description="Basic and acidic residues" evidence="1">
    <location>
        <begin position="7"/>
        <end position="17"/>
    </location>
</feature>
<feature type="region of interest" description="Disordered" evidence="1">
    <location>
        <begin position="137"/>
        <end position="182"/>
    </location>
</feature>
<name>A0AAD7EYM1_9AGAR</name>
<evidence type="ECO:0000256" key="1">
    <source>
        <dbReference type="SAM" id="MobiDB-lite"/>
    </source>
</evidence>
<gene>
    <name evidence="2" type="ORF">DFH08DRAFT_956030</name>
</gene>
<evidence type="ECO:0000313" key="2">
    <source>
        <dbReference type="EMBL" id="KAJ7354645.1"/>
    </source>
</evidence>
<feature type="compositionally biased region" description="Low complexity" evidence="1">
    <location>
        <begin position="161"/>
        <end position="171"/>
    </location>
</feature>
<reference evidence="2" key="1">
    <citation type="submission" date="2023-03" db="EMBL/GenBank/DDBJ databases">
        <title>Massive genome expansion in bonnet fungi (Mycena s.s.) driven by repeated elements and novel gene families across ecological guilds.</title>
        <authorList>
            <consortium name="Lawrence Berkeley National Laboratory"/>
            <person name="Harder C.B."/>
            <person name="Miyauchi S."/>
            <person name="Viragh M."/>
            <person name="Kuo A."/>
            <person name="Thoen E."/>
            <person name="Andreopoulos B."/>
            <person name="Lu D."/>
            <person name="Skrede I."/>
            <person name="Drula E."/>
            <person name="Henrissat B."/>
            <person name="Morin E."/>
            <person name="Kohler A."/>
            <person name="Barry K."/>
            <person name="LaButti K."/>
            <person name="Morin E."/>
            <person name="Salamov A."/>
            <person name="Lipzen A."/>
            <person name="Mereny Z."/>
            <person name="Hegedus B."/>
            <person name="Baldrian P."/>
            <person name="Stursova M."/>
            <person name="Weitz H."/>
            <person name="Taylor A."/>
            <person name="Grigoriev I.V."/>
            <person name="Nagy L.G."/>
            <person name="Martin F."/>
            <person name="Kauserud H."/>
        </authorList>
    </citation>
    <scope>NUCLEOTIDE SEQUENCE</scope>
    <source>
        <strain evidence="2">CBHHK002</strain>
    </source>
</reference>
<dbReference type="AlphaFoldDB" id="A0AAD7EYM1"/>
<feature type="region of interest" description="Disordered" evidence="1">
    <location>
        <begin position="57"/>
        <end position="77"/>
    </location>
</feature>
<dbReference type="EMBL" id="JARIHO010000010">
    <property type="protein sequence ID" value="KAJ7354645.1"/>
    <property type="molecule type" value="Genomic_DNA"/>
</dbReference>
<accession>A0AAD7EYM1</accession>
<organism evidence="2 3">
    <name type="scientific">Mycena albidolilacea</name>
    <dbReference type="NCBI Taxonomy" id="1033008"/>
    <lineage>
        <taxon>Eukaryota</taxon>
        <taxon>Fungi</taxon>
        <taxon>Dikarya</taxon>
        <taxon>Basidiomycota</taxon>
        <taxon>Agaricomycotina</taxon>
        <taxon>Agaricomycetes</taxon>
        <taxon>Agaricomycetidae</taxon>
        <taxon>Agaricales</taxon>
        <taxon>Marasmiineae</taxon>
        <taxon>Mycenaceae</taxon>
        <taxon>Mycena</taxon>
    </lineage>
</organism>